<proteinExistence type="predicted"/>
<dbReference type="EMBL" id="JQCR01000003">
    <property type="protein sequence ID" value="KGE16835.1"/>
    <property type="molecule type" value="Genomic_DNA"/>
</dbReference>
<dbReference type="AlphaFoldDB" id="A0A098M2Y4"/>
<keyword evidence="2" id="KW-1185">Reference proteome</keyword>
<gene>
    <name evidence="1" type="ORF">PWYN_19300</name>
</gene>
<evidence type="ECO:0008006" key="3">
    <source>
        <dbReference type="Google" id="ProtNLM"/>
    </source>
</evidence>
<dbReference type="eggNOG" id="ENOG5032XXF">
    <property type="taxonomic scope" value="Bacteria"/>
</dbReference>
<comment type="caution">
    <text evidence="1">The sequence shown here is derived from an EMBL/GenBank/DDBJ whole genome shotgun (WGS) entry which is preliminary data.</text>
</comment>
<evidence type="ECO:0000313" key="1">
    <source>
        <dbReference type="EMBL" id="KGE16835.1"/>
    </source>
</evidence>
<dbReference type="Proteomes" id="UP000029734">
    <property type="component" value="Unassembled WGS sequence"/>
</dbReference>
<name>A0A098M2Y4_9BACL</name>
<dbReference type="SUPFAM" id="SSF109854">
    <property type="entry name" value="DinB/YfiT-like putative metalloenzymes"/>
    <property type="match status" value="1"/>
</dbReference>
<dbReference type="RefSeq" id="WP_036655113.1">
    <property type="nucleotide sequence ID" value="NZ_JQCR01000003.1"/>
</dbReference>
<organism evidence="1 2">
    <name type="scientific">Paenibacillus wynnii</name>
    <dbReference type="NCBI Taxonomy" id="268407"/>
    <lineage>
        <taxon>Bacteria</taxon>
        <taxon>Bacillati</taxon>
        <taxon>Bacillota</taxon>
        <taxon>Bacilli</taxon>
        <taxon>Bacillales</taxon>
        <taxon>Paenibacillaceae</taxon>
        <taxon>Paenibacillus</taxon>
    </lineage>
</organism>
<dbReference type="InterPro" id="IPR034660">
    <property type="entry name" value="DinB/YfiT-like"/>
</dbReference>
<evidence type="ECO:0000313" key="2">
    <source>
        <dbReference type="Proteomes" id="UP000029734"/>
    </source>
</evidence>
<protein>
    <recommendedName>
        <fullName evidence="3">DinB-like domain-containing protein</fullName>
    </recommendedName>
</protein>
<accession>A0A098M2Y4</accession>
<sequence length="174" mass="20289">MNADTTLEYFRTVSMHRMVDHYLPKFITCLESLDTRIIWACKDDEVGMNSIGGITFHVIEQVKRHTLRLSNPDLTYAKGIEDYFPSMNEEKDQLISELKLTFSHFQATLESVDQDHIDLYNLYHLVEHTSYHLGQIIDRAQRLTGAKYQFVQNGINEKKLRALVESKRANVGFY</sequence>
<reference evidence="1 2" key="1">
    <citation type="submission" date="2014-08" db="EMBL/GenBank/DDBJ databases">
        <authorList>
            <person name="den Bakker H.C."/>
        </authorList>
    </citation>
    <scope>NUCLEOTIDE SEQUENCE [LARGE SCALE GENOMIC DNA]</scope>
    <source>
        <strain evidence="1 2">DSM 18334</strain>
    </source>
</reference>
<dbReference type="Gene3D" id="1.20.120.450">
    <property type="entry name" value="dinb family like domain"/>
    <property type="match status" value="1"/>
</dbReference>
<reference evidence="1 2" key="2">
    <citation type="submission" date="2014-10" db="EMBL/GenBank/DDBJ databases">
        <title>Comparative genomics of the Paenibacillus odorifer group.</title>
        <authorList>
            <person name="Tsai Y.-C."/>
            <person name="Martin N."/>
            <person name="Korlach J."/>
            <person name="Wiedmann M."/>
        </authorList>
    </citation>
    <scope>NUCLEOTIDE SEQUENCE [LARGE SCALE GENOMIC DNA]</scope>
    <source>
        <strain evidence="1 2">DSM 18334</strain>
    </source>
</reference>